<dbReference type="InterPro" id="IPR046163">
    <property type="entry name" value="DUF6165"/>
</dbReference>
<accession>A0A6C0KK21</accession>
<evidence type="ECO:0000313" key="1">
    <source>
        <dbReference type="EMBL" id="QHU16674.1"/>
    </source>
</evidence>
<dbReference type="EMBL" id="MN740888">
    <property type="protein sequence ID" value="QHU16674.1"/>
    <property type="molecule type" value="Genomic_DNA"/>
</dbReference>
<reference evidence="1" key="1">
    <citation type="journal article" date="2020" name="Nature">
        <title>Giant virus diversity and host interactions through global metagenomics.</title>
        <authorList>
            <person name="Schulz F."/>
            <person name="Roux S."/>
            <person name="Paez-Espino D."/>
            <person name="Jungbluth S."/>
            <person name="Walsh D.A."/>
            <person name="Denef V.J."/>
            <person name="McMahon K.D."/>
            <person name="Konstantinidis K.T."/>
            <person name="Eloe-Fadrosh E.A."/>
            <person name="Kyrpides N.C."/>
            <person name="Woyke T."/>
        </authorList>
    </citation>
    <scope>NUCLEOTIDE SEQUENCE</scope>
    <source>
        <strain evidence="1">GVMAG-S-3300012000-53</strain>
    </source>
</reference>
<dbReference type="Pfam" id="PF19662">
    <property type="entry name" value="DUF6165"/>
    <property type="match status" value="1"/>
</dbReference>
<sequence>MKIEVSLGEAIDKYSILELKLQKITDESKLIEIKKEVDELYHYCNPYILSFAFFYKLLKNVNGTIWDLTNIIKSINVSDPQFAIVSNEIFEMNQKRFRIKNWFNVITDSTLKEQKSYNSTYFKITIENLDEMYHKIPEINYLSLEFDYLIIDTPHAEIIKKIFKQPTILLNYSDINIQSQNITFIQLNDNSLRFFFGYEPITYVAGGMFGDFIQSLSVVCEKFYETGRKGVLYLSNHGDKFRNSLEDTYQDTYSVIISQPYIHSYSIYENENIDFNLTKWRNNPMIYSSSFVTDNNWYDVYKYTYAVEWGKHKWLLVNNDETWKERIVINTTSYRWPKNIDFQNLYQRFGQDLLFISATPSEYEYFIEQTGLQIEYKQTETFHDLCSIISSCKLFVGSLSAPMAIAHATHTHRVIGQGSNICEIKLNADLDKIWNNVYYNI</sequence>
<proteinExistence type="predicted"/>
<organism evidence="1">
    <name type="scientific">viral metagenome</name>
    <dbReference type="NCBI Taxonomy" id="1070528"/>
    <lineage>
        <taxon>unclassified sequences</taxon>
        <taxon>metagenomes</taxon>
        <taxon>organismal metagenomes</taxon>
    </lineage>
</organism>
<protein>
    <submittedName>
        <fullName evidence="1">Uncharacterized protein</fullName>
    </submittedName>
</protein>
<dbReference type="AlphaFoldDB" id="A0A6C0KK21"/>
<name>A0A6C0KK21_9ZZZZ</name>